<protein>
    <submittedName>
        <fullName evidence="1">Uncharacterized protein</fullName>
    </submittedName>
</protein>
<dbReference type="RefSeq" id="XP_013343994.1">
    <property type="nucleotide sequence ID" value="XM_013488540.1"/>
</dbReference>
<dbReference type="AlphaFoldDB" id="A0A074Z983"/>
<sequence>MLKRRITLLLPSGHGASLHCQFMLEHSLGLMSIPRSHFYVFESQNRPTILEHSQVCVAKITKYQKLLTSAASIYTSIISWYTG</sequence>
<dbReference type="EMBL" id="KL584759">
    <property type="protein sequence ID" value="KEQ95391.1"/>
    <property type="molecule type" value="Genomic_DNA"/>
</dbReference>
<dbReference type="InParanoid" id="A0A074Z983"/>
<dbReference type="GeneID" id="25362582"/>
<organism evidence="1 2">
    <name type="scientific">Aureobasidium subglaciale (strain EXF-2481)</name>
    <name type="common">Aureobasidium pullulans var. subglaciale</name>
    <dbReference type="NCBI Taxonomy" id="1043005"/>
    <lineage>
        <taxon>Eukaryota</taxon>
        <taxon>Fungi</taxon>
        <taxon>Dikarya</taxon>
        <taxon>Ascomycota</taxon>
        <taxon>Pezizomycotina</taxon>
        <taxon>Dothideomycetes</taxon>
        <taxon>Dothideomycetidae</taxon>
        <taxon>Dothideales</taxon>
        <taxon>Saccotheciaceae</taxon>
        <taxon>Aureobasidium</taxon>
    </lineage>
</organism>
<dbReference type="HOGENOM" id="CLU_2542209_0_0_1"/>
<evidence type="ECO:0000313" key="2">
    <source>
        <dbReference type="Proteomes" id="UP000030641"/>
    </source>
</evidence>
<dbReference type="Proteomes" id="UP000030641">
    <property type="component" value="Unassembled WGS sequence"/>
</dbReference>
<reference evidence="1 2" key="1">
    <citation type="journal article" date="2014" name="BMC Genomics">
        <title>Genome sequencing of four Aureobasidium pullulans varieties: biotechnological potential, stress tolerance, and description of new species.</title>
        <authorList>
            <person name="Gostin Ar C."/>
            <person name="Ohm R.A."/>
            <person name="Kogej T."/>
            <person name="Sonjak S."/>
            <person name="Turk M."/>
            <person name="Zajc J."/>
            <person name="Zalar P."/>
            <person name="Grube M."/>
            <person name="Sun H."/>
            <person name="Han J."/>
            <person name="Sharma A."/>
            <person name="Chiniquy J."/>
            <person name="Ngan C.Y."/>
            <person name="Lipzen A."/>
            <person name="Barry K."/>
            <person name="Grigoriev I.V."/>
            <person name="Gunde-Cimerman N."/>
        </authorList>
    </citation>
    <scope>NUCLEOTIDE SEQUENCE [LARGE SCALE GENOMIC DNA]</scope>
    <source>
        <strain evidence="1 2">EXF-2481</strain>
    </source>
</reference>
<proteinExistence type="predicted"/>
<keyword evidence="2" id="KW-1185">Reference proteome</keyword>
<evidence type="ECO:0000313" key="1">
    <source>
        <dbReference type="EMBL" id="KEQ95391.1"/>
    </source>
</evidence>
<accession>A0A074Z983</accession>
<gene>
    <name evidence="1" type="ORF">AUEXF2481DRAFT_217410</name>
</gene>
<name>A0A074Z983_AURSE</name>